<dbReference type="EMBL" id="CP107716">
    <property type="protein sequence ID" value="UYQ71817.1"/>
    <property type="molecule type" value="Genomic_DNA"/>
</dbReference>
<dbReference type="Proteomes" id="UP001163882">
    <property type="component" value="Chromosome"/>
</dbReference>
<keyword evidence="3" id="KW-1185">Reference proteome</keyword>
<keyword evidence="1" id="KW-1133">Transmembrane helix</keyword>
<keyword evidence="1" id="KW-0812">Transmembrane</keyword>
<keyword evidence="1" id="KW-0472">Membrane</keyword>
<feature type="transmembrane region" description="Helical" evidence="1">
    <location>
        <begin position="38"/>
        <end position="56"/>
    </location>
</feature>
<evidence type="ECO:0000313" key="3">
    <source>
        <dbReference type="Proteomes" id="UP001163882"/>
    </source>
</evidence>
<protein>
    <recommendedName>
        <fullName evidence="4">Yip1 domain-containing protein</fullName>
    </recommendedName>
</protein>
<feature type="transmembrane region" description="Helical" evidence="1">
    <location>
        <begin position="88"/>
        <end position="109"/>
    </location>
</feature>
<feature type="transmembrane region" description="Helical" evidence="1">
    <location>
        <begin position="150"/>
        <end position="171"/>
    </location>
</feature>
<proteinExistence type="predicted"/>
<accession>A0ABY6IQS7</accession>
<gene>
    <name evidence="2" type="ORF">OF122_17515</name>
</gene>
<evidence type="ECO:0000256" key="1">
    <source>
        <dbReference type="SAM" id="Phobius"/>
    </source>
</evidence>
<sequence>MTLETLKQAGAGWSKILGRRPDWQSHFRFDAEGMNGGFLAFGAAVLVAIVLATLRFGFPPPLAMALVVVQHLLPLLALFIATGLVARLSAFSGSTASFVVPGLYLLAAMKLVEGLATLLGVPLAGAILAVTGILGFRLAQANGLSLPTAIGYGLALFVLLAVLPIALYMLVNAF</sequence>
<feature type="transmembrane region" description="Helical" evidence="1">
    <location>
        <begin position="62"/>
        <end position="81"/>
    </location>
</feature>
<evidence type="ECO:0008006" key="4">
    <source>
        <dbReference type="Google" id="ProtNLM"/>
    </source>
</evidence>
<organism evidence="2 3">
    <name type="scientific">Pelagibacterium flavum</name>
    <dbReference type="NCBI Taxonomy" id="2984530"/>
    <lineage>
        <taxon>Bacteria</taxon>
        <taxon>Pseudomonadati</taxon>
        <taxon>Pseudomonadota</taxon>
        <taxon>Alphaproteobacteria</taxon>
        <taxon>Hyphomicrobiales</taxon>
        <taxon>Devosiaceae</taxon>
        <taxon>Pelagibacterium</taxon>
    </lineage>
</organism>
<name>A0ABY6IQS7_9HYPH</name>
<evidence type="ECO:0000313" key="2">
    <source>
        <dbReference type="EMBL" id="UYQ71817.1"/>
    </source>
</evidence>
<feature type="transmembrane region" description="Helical" evidence="1">
    <location>
        <begin position="115"/>
        <end position="138"/>
    </location>
</feature>
<reference evidence="2" key="1">
    <citation type="submission" date="2022-10" db="EMBL/GenBank/DDBJ databases">
        <title>YIM 151497 complete genome.</title>
        <authorList>
            <person name="Chen X."/>
        </authorList>
    </citation>
    <scope>NUCLEOTIDE SEQUENCE</scope>
    <source>
        <strain evidence="2">YIM 151497</strain>
    </source>
</reference>
<dbReference type="RefSeq" id="WP_264225464.1">
    <property type="nucleotide sequence ID" value="NZ_CP107716.1"/>
</dbReference>